<evidence type="ECO:0000313" key="6">
    <source>
        <dbReference type="EMBL" id="CDQ67602.1"/>
    </source>
</evidence>
<evidence type="ECO:0000313" key="7">
    <source>
        <dbReference type="Proteomes" id="UP000193380"/>
    </source>
</evidence>
<sequence>MEPPSSLLSVDQFLCLDVFNEPVSTACGHNFCMVCISRYWDTTDLCQCPLCKQAFYRIPELKLITAFRDLLDHFKKMRDRDQSPTEPGEVVCERKLADSVQVFTALLWPIERIQSEFIKMVEEKQKALEAV</sequence>
<keyword evidence="1" id="KW-0479">Metal-binding</keyword>
<dbReference type="AlphaFoldDB" id="A0A060WKA9"/>
<dbReference type="InterPro" id="IPR051051">
    <property type="entry name" value="E3_ubiq-ligase_TRIM/RNF"/>
</dbReference>
<proteinExistence type="predicted"/>
<dbReference type="EMBL" id="FR904589">
    <property type="protein sequence ID" value="CDQ67602.1"/>
    <property type="molecule type" value="Genomic_DNA"/>
</dbReference>
<dbReference type="GO" id="GO:0008270">
    <property type="term" value="F:zinc ion binding"/>
    <property type="evidence" value="ECO:0007669"/>
    <property type="project" value="UniProtKB-KW"/>
</dbReference>
<evidence type="ECO:0000256" key="2">
    <source>
        <dbReference type="ARBA" id="ARBA00022771"/>
    </source>
</evidence>
<dbReference type="SUPFAM" id="SSF57850">
    <property type="entry name" value="RING/U-box"/>
    <property type="match status" value="1"/>
</dbReference>
<protein>
    <recommendedName>
        <fullName evidence="5">RING-type domain-containing protein</fullName>
    </recommendedName>
</protein>
<gene>
    <name evidence="6" type="ORF">GSONMT00034351001</name>
</gene>
<accession>A0A060WKA9</accession>
<dbReference type="PaxDb" id="8022-A0A060WKA9"/>
<dbReference type="Pfam" id="PF15227">
    <property type="entry name" value="zf-C3HC4_4"/>
    <property type="match status" value="1"/>
</dbReference>
<evidence type="ECO:0000256" key="3">
    <source>
        <dbReference type="ARBA" id="ARBA00022833"/>
    </source>
</evidence>
<evidence type="ECO:0000256" key="1">
    <source>
        <dbReference type="ARBA" id="ARBA00022723"/>
    </source>
</evidence>
<dbReference type="InterPro" id="IPR013083">
    <property type="entry name" value="Znf_RING/FYVE/PHD"/>
</dbReference>
<name>A0A060WKA9_ONCMY</name>
<evidence type="ECO:0000259" key="5">
    <source>
        <dbReference type="PROSITE" id="PS50089"/>
    </source>
</evidence>
<reference evidence="6" key="2">
    <citation type="submission" date="2014-03" db="EMBL/GenBank/DDBJ databases">
        <authorList>
            <person name="Genoscope - CEA"/>
        </authorList>
    </citation>
    <scope>NUCLEOTIDE SEQUENCE</scope>
</reference>
<dbReference type="Gene3D" id="3.30.40.10">
    <property type="entry name" value="Zinc/RING finger domain, C3HC4 (zinc finger)"/>
    <property type="match status" value="1"/>
</dbReference>
<dbReference type="PANTHER" id="PTHR25465:SF32">
    <property type="entry name" value="BLOODTHIRSTY-RELATED GENE FAMILY, MEMBER 16 ISOFORM X1-RELATED"/>
    <property type="match status" value="1"/>
</dbReference>
<keyword evidence="3" id="KW-0862">Zinc</keyword>
<dbReference type="PROSITE" id="PS50089">
    <property type="entry name" value="ZF_RING_2"/>
    <property type="match status" value="1"/>
</dbReference>
<dbReference type="InterPro" id="IPR017907">
    <property type="entry name" value="Znf_RING_CS"/>
</dbReference>
<dbReference type="STRING" id="8022.A0A060WKA9"/>
<reference evidence="6" key="1">
    <citation type="journal article" date="2014" name="Nat. Commun.">
        <title>The rainbow trout genome provides novel insights into evolution after whole-genome duplication in vertebrates.</title>
        <authorList>
            <person name="Berthelot C."/>
            <person name="Brunet F."/>
            <person name="Chalopin D."/>
            <person name="Juanchich A."/>
            <person name="Bernard M."/>
            <person name="Noel B."/>
            <person name="Bento P."/>
            <person name="Da Silva C."/>
            <person name="Labadie K."/>
            <person name="Alberti A."/>
            <person name="Aury J.M."/>
            <person name="Louis A."/>
            <person name="Dehais P."/>
            <person name="Bardou P."/>
            <person name="Montfort J."/>
            <person name="Klopp C."/>
            <person name="Cabau C."/>
            <person name="Gaspin C."/>
            <person name="Thorgaard G.H."/>
            <person name="Boussaha M."/>
            <person name="Quillet E."/>
            <person name="Guyomard R."/>
            <person name="Galiana D."/>
            <person name="Bobe J."/>
            <person name="Volff J.N."/>
            <person name="Genet C."/>
            <person name="Wincker P."/>
            <person name="Jaillon O."/>
            <person name="Roest Crollius H."/>
            <person name="Guiguen Y."/>
        </authorList>
    </citation>
    <scope>NUCLEOTIDE SEQUENCE [LARGE SCALE GENOMIC DNA]</scope>
</reference>
<dbReference type="InterPro" id="IPR001841">
    <property type="entry name" value="Znf_RING"/>
</dbReference>
<dbReference type="PANTHER" id="PTHR25465">
    <property type="entry name" value="B-BOX DOMAIN CONTAINING"/>
    <property type="match status" value="1"/>
</dbReference>
<keyword evidence="2 4" id="KW-0863">Zinc-finger</keyword>
<feature type="domain" description="RING-type" evidence="5">
    <location>
        <begin position="14"/>
        <end position="52"/>
    </location>
</feature>
<dbReference type="PROSITE" id="PS00518">
    <property type="entry name" value="ZF_RING_1"/>
    <property type="match status" value="1"/>
</dbReference>
<organism evidence="6 7">
    <name type="scientific">Oncorhynchus mykiss</name>
    <name type="common">Rainbow trout</name>
    <name type="synonym">Salmo gairdneri</name>
    <dbReference type="NCBI Taxonomy" id="8022"/>
    <lineage>
        <taxon>Eukaryota</taxon>
        <taxon>Metazoa</taxon>
        <taxon>Chordata</taxon>
        <taxon>Craniata</taxon>
        <taxon>Vertebrata</taxon>
        <taxon>Euteleostomi</taxon>
        <taxon>Actinopterygii</taxon>
        <taxon>Neopterygii</taxon>
        <taxon>Teleostei</taxon>
        <taxon>Protacanthopterygii</taxon>
        <taxon>Salmoniformes</taxon>
        <taxon>Salmonidae</taxon>
        <taxon>Salmoninae</taxon>
        <taxon>Oncorhynchus</taxon>
    </lineage>
</organism>
<dbReference type="Proteomes" id="UP000193380">
    <property type="component" value="Unassembled WGS sequence"/>
</dbReference>
<evidence type="ECO:0000256" key="4">
    <source>
        <dbReference type="PROSITE-ProRule" id="PRU00175"/>
    </source>
</evidence>